<organism evidence="1 2">
    <name type="scientific">Durusdinium trenchii</name>
    <dbReference type="NCBI Taxonomy" id="1381693"/>
    <lineage>
        <taxon>Eukaryota</taxon>
        <taxon>Sar</taxon>
        <taxon>Alveolata</taxon>
        <taxon>Dinophyceae</taxon>
        <taxon>Suessiales</taxon>
        <taxon>Symbiodiniaceae</taxon>
        <taxon>Durusdinium</taxon>
    </lineage>
</organism>
<proteinExistence type="predicted"/>
<feature type="non-terminal residue" evidence="1">
    <location>
        <position position="112"/>
    </location>
</feature>
<protein>
    <submittedName>
        <fullName evidence="1">Uncharacterized protein</fullName>
    </submittedName>
</protein>
<evidence type="ECO:0000313" key="1">
    <source>
        <dbReference type="EMBL" id="CAK9105753.1"/>
    </source>
</evidence>
<accession>A0ABP0S080</accession>
<gene>
    <name evidence="1" type="ORF">CCMP2556_LOCUS49472</name>
</gene>
<keyword evidence="2" id="KW-1185">Reference proteome</keyword>
<dbReference type="Proteomes" id="UP001642484">
    <property type="component" value="Unassembled WGS sequence"/>
</dbReference>
<name>A0ABP0S080_9DINO</name>
<evidence type="ECO:0000313" key="2">
    <source>
        <dbReference type="Proteomes" id="UP001642484"/>
    </source>
</evidence>
<dbReference type="EMBL" id="CAXAMN010026800">
    <property type="protein sequence ID" value="CAK9105753.1"/>
    <property type="molecule type" value="Genomic_DNA"/>
</dbReference>
<sequence>MTELRGQVEAIFEAKLGHGECHDGGGGTWLERQSYIEILQDIGSTLEEAHAILQDYPQNSWLRVKDFLDILFTSEVQKAEESMQERNQPGASAALEVHKIDTIVTEGSDVKK</sequence>
<comment type="caution">
    <text evidence="1">The sequence shown here is derived from an EMBL/GenBank/DDBJ whole genome shotgun (WGS) entry which is preliminary data.</text>
</comment>
<reference evidence="1 2" key="1">
    <citation type="submission" date="2024-02" db="EMBL/GenBank/DDBJ databases">
        <authorList>
            <person name="Chen Y."/>
            <person name="Shah S."/>
            <person name="Dougan E. K."/>
            <person name="Thang M."/>
            <person name="Chan C."/>
        </authorList>
    </citation>
    <scope>NUCLEOTIDE SEQUENCE [LARGE SCALE GENOMIC DNA]</scope>
</reference>